<evidence type="ECO:0000313" key="3">
    <source>
        <dbReference type="Proteomes" id="UP000789901"/>
    </source>
</evidence>
<protein>
    <submittedName>
        <fullName evidence="2">7427_t:CDS:1</fullName>
    </submittedName>
</protein>
<feature type="region of interest" description="Disordered" evidence="1">
    <location>
        <begin position="19"/>
        <end position="42"/>
    </location>
</feature>
<keyword evidence="3" id="KW-1185">Reference proteome</keyword>
<evidence type="ECO:0000256" key="1">
    <source>
        <dbReference type="SAM" id="MobiDB-lite"/>
    </source>
</evidence>
<dbReference type="Proteomes" id="UP000789901">
    <property type="component" value="Unassembled WGS sequence"/>
</dbReference>
<dbReference type="EMBL" id="CAJVQB010002241">
    <property type="protein sequence ID" value="CAG8567464.1"/>
    <property type="molecule type" value="Genomic_DNA"/>
</dbReference>
<proteinExistence type="predicted"/>
<sequence length="89" mass="10324">MLKFQMPISIYSLRNSETASNTFSISKNKPQEYSKTNKTSESNQSLDKCKYVSSKKQEDIWFYINQNISLNQGHYKASCKYCSVSCKRS</sequence>
<reference evidence="2 3" key="1">
    <citation type="submission" date="2021-06" db="EMBL/GenBank/DDBJ databases">
        <authorList>
            <person name="Kallberg Y."/>
            <person name="Tangrot J."/>
            <person name="Rosling A."/>
        </authorList>
    </citation>
    <scope>NUCLEOTIDE SEQUENCE [LARGE SCALE GENOMIC DNA]</scope>
    <source>
        <strain evidence="2 3">120-4 pot B 10/14</strain>
    </source>
</reference>
<name>A0ABN7UD71_GIGMA</name>
<gene>
    <name evidence="2" type="ORF">GMARGA_LOCUS5319</name>
</gene>
<accession>A0ABN7UD71</accession>
<organism evidence="2 3">
    <name type="scientific">Gigaspora margarita</name>
    <dbReference type="NCBI Taxonomy" id="4874"/>
    <lineage>
        <taxon>Eukaryota</taxon>
        <taxon>Fungi</taxon>
        <taxon>Fungi incertae sedis</taxon>
        <taxon>Mucoromycota</taxon>
        <taxon>Glomeromycotina</taxon>
        <taxon>Glomeromycetes</taxon>
        <taxon>Diversisporales</taxon>
        <taxon>Gigasporaceae</taxon>
        <taxon>Gigaspora</taxon>
    </lineage>
</organism>
<comment type="caution">
    <text evidence="2">The sequence shown here is derived from an EMBL/GenBank/DDBJ whole genome shotgun (WGS) entry which is preliminary data.</text>
</comment>
<evidence type="ECO:0000313" key="2">
    <source>
        <dbReference type="EMBL" id="CAG8567464.1"/>
    </source>
</evidence>